<dbReference type="InterPro" id="IPR016166">
    <property type="entry name" value="FAD-bd_PCMH"/>
</dbReference>
<protein>
    <submittedName>
        <fullName evidence="7">FAD-binding oxidoreductase</fullName>
    </submittedName>
</protein>
<dbReference type="RefSeq" id="WP_140699941.1">
    <property type="nucleotide sequence ID" value="NZ_RCZG01000026.1"/>
</dbReference>
<comment type="cofactor">
    <cofactor evidence="1">
        <name>FAD</name>
        <dbReference type="ChEBI" id="CHEBI:57692"/>
    </cofactor>
</comment>
<feature type="domain" description="FAD-binding PCMH-type" evidence="6">
    <location>
        <begin position="1"/>
        <end position="153"/>
    </location>
</feature>
<comment type="similarity">
    <text evidence="2">Belongs to the oxygen-dependent FAD-linked oxidoreductase family.</text>
</comment>
<dbReference type="Gene3D" id="3.30.465.10">
    <property type="match status" value="1"/>
</dbReference>
<evidence type="ECO:0000313" key="7">
    <source>
        <dbReference type="EMBL" id="TPG25579.1"/>
    </source>
</evidence>
<evidence type="ECO:0000313" key="8">
    <source>
        <dbReference type="Proteomes" id="UP000320095"/>
    </source>
</evidence>
<dbReference type="InterPro" id="IPR036318">
    <property type="entry name" value="FAD-bd_PCMH-like_sf"/>
</dbReference>
<dbReference type="EMBL" id="RCZG01000026">
    <property type="protein sequence ID" value="TPG25579.1"/>
    <property type="molecule type" value="Genomic_DNA"/>
</dbReference>
<evidence type="ECO:0000256" key="3">
    <source>
        <dbReference type="ARBA" id="ARBA00022630"/>
    </source>
</evidence>
<dbReference type="InterPro" id="IPR050416">
    <property type="entry name" value="FAD-linked_Oxidoreductase"/>
</dbReference>
<keyword evidence="3" id="KW-0285">Flavoprotein</keyword>
<evidence type="ECO:0000256" key="1">
    <source>
        <dbReference type="ARBA" id="ARBA00001974"/>
    </source>
</evidence>
<evidence type="ECO:0000259" key="6">
    <source>
        <dbReference type="PROSITE" id="PS51387"/>
    </source>
</evidence>
<keyword evidence="5" id="KW-0560">Oxidoreductase</keyword>
<dbReference type="GO" id="GO:0071949">
    <property type="term" value="F:FAD binding"/>
    <property type="evidence" value="ECO:0007669"/>
    <property type="project" value="InterPro"/>
</dbReference>
<dbReference type="Gene3D" id="3.40.462.20">
    <property type="match status" value="1"/>
</dbReference>
<proteinExistence type="inferred from homology"/>
<dbReference type="PROSITE" id="PS51387">
    <property type="entry name" value="FAD_PCMH"/>
    <property type="match status" value="1"/>
</dbReference>
<evidence type="ECO:0000256" key="2">
    <source>
        <dbReference type="ARBA" id="ARBA00005466"/>
    </source>
</evidence>
<dbReference type="InterPro" id="IPR016169">
    <property type="entry name" value="FAD-bd_PCMH_sub2"/>
</dbReference>
<dbReference type="PANTHER" id="PTHR42973:SF39">
    <property type="entry name" value="FAD-BINDING PCMH-TYPE DOMAIN-CONTAINING PROTEIN"/>
    <property type="match status" value="1"/>
</dbReference>
<accession>A0A502DM70</accession>
<evidence type="ECO:0000256" key="4">
    <source>
        <dbReference type="ARBA" id="ARBA00022827"/>
    </source>
</evidence>
<dbReference type="OrthoDB" id="545125at2"/>
<dbReference type="PANTHER" id="PTHR42973">
    <property type="entry name" value="BINDING OXIDOREDUCTASE, PUTATIVE (AFU_ORTHOLOGUE AFUA_1G17690)-RELATED"/>
    <property type="match status" value="1"/>
</dbReference>
<evidence type="ECO:0000256" key="5">
    <source>
        <dbReference type="ARBA" id="ARBA00023002"/>
    </source>
</evidence>
<keyword evidence="4" id="KW-0274">FAD</keyword>
<organism evidence="7 8">
    <name type="scientific">Mycolicibacterium hodleri</name>
    <dbReference type="NCBI Taxonomy" id="49897"/>
    <lineage>
        <taxon>Bacteria</taxon>
        <taxon>Bacillati</taxon>
        <taxon>Actinomycetota</taxon>
        <taxon>Actinomycetes</taxon>
        <taxon>Mycobacteriales</taxon>
        <taxon>Mycobacteriaceae</taxon>
        <taxon>Mycolicibacterium</taxon>
    </lineage>
</organism>
<dbReference type="AlphaFoldDB" id="A0A502DM70"/>
<dbReference type="Pfam" id="PF01565">
    <property type="entry name" value="FAD_binding_4"/>
    <property type="match status" value="1"/>
</dbReference>
<dbReference type="SUPFAM" id="SSF56176">
    <property type="entry name" value="FAD-binding/transporter-associated domain-like"/>
    <property type="match status" value="1"/>
</dbReference>
<name>A0A502DM70_9MYCO</name>
<gene>
    <name evidence="7" type="ORF">EAH80_30145</name>
</gene>
<reference evidence="7 8" key="1">
    <citation type="journal article" date="2019" name="Environ. Microbiol.">
        <title>Species interactions and distinct microbial communities in high Arctic permafrost affected cryosols are associated with the CH4 and CO2 gas fluxes.</title>
        <authorList>
            <person name="Altshuler I."/>
            <person name="Hamel J."/>
            <person name="Turney S."/>
            <person name="Magnuson E."/>
            <person name="Levesque R."/>
            <person name="Greer C."/>
            <person name="Whyte L.G."/>
        </authorList>
    </citation>
    <scope>NUCLEOTIDE SEQUENCE [LARGE SCALE GENOMIC DNA]</scope>
    <source>
        <strain evidence="7 8">S5.20</strain>
    </source>
</reference>
<sequence>MRWAGGEQLSVAVQASGHGAGAPVDDHHLLVDTSGLSQVFSDSDARTAHVGAGSSWAALNSAAEQRGLFGLAGSSPSVTVAGYTFGGGVGWLTRPHGMASSALLAVDYVDGRGEVRRATDDAPDPVDRAALWTFRGGGGVGIATALTFELVAPQSLWAGYQLWHAAALRPVTEAWAGVMEEIGDALSTSISVLHTPPDSPFPAQLQGVPVVHLAFASAHGRQAAVPLLRALRDAPPPVVDDR</sequence>
<comment type="caution">
    <text evidence="7">The sequence shown here is derived from an EMBL/GenBank/DDBJ whole genome shotgun (WGS) entry which is preliminary data.</text>
</comment>
<dbReference type="GO" id="GO:0016491">
    <property type="term" value="F:oxidoreductase activity"/>
    <property type="evidence" value="ECO:0007669"/>
    <property type="project" value="UniProtKB-KW"/>
</dbReference>
<keyword evidence="8" id="KW-1185">Reference proteome</keyword>
<dbReference type="InterPro" id="IPR006094">
    <property type="entry name" value="Oxid_FAD_bind_N"/>
</dbReference>
<dbReference type="Proteomes" id="UP000320095">
    <property type="component" value="Unassembled WGS sequence"/>
</dbReference>